<sequence length="676" mass="74202">MRHLAPALSKNSVTQLDPSMITRHQRQLLIPLFVLSTLLSAKGTVWATEPAKPNVVYILADDVGWGDLSVHGGGVPTPNIDKLFAQGIEVSHFMGWCVCSPTRAMFLTGRHPIRVGTGPEVGGELSLDETTIAEGFKANGYRTGVFGKWHSGSDPDTPAFRAAFAEAFKAIPNKQFAGGHGANAHGFDEAWVYYGGGADFFNRRTVQGRGPVSWWHNREFRPDDEGYTDDLVTQRAIEFIRENKDQPFFCYVPFHIAHAPLQAKENDLAAIDSKTAAKLPTASGKTSDEGKHIHAAMLHSMDNNIAAIRDELEKLGLSDNTIFVFTSDNGAMEAGSSLPLRGHKHTIYEGGVRLPTAIYWPKGGLTGGRKWNGLCGALDMFPTLMAMTDSTMPKTQPLDGKNVWPALRDNQPSPVESYYFIWHDEDAIRTDRWKLHRFHGRYELYDITIDETESNNIADSHPDVVKSLSAKMDAWAESLGAAISHQPAPKKYHVPAAPDGEVLAVTVTITDKAKPKDRLVINIANWIGTQYATDWIDFDIAFSPTSPKKHPYFSTLEGNNSKPFGPLFKPGTSVDQFGRDQSTGPGIADVNSVWEHRIIGLSSTAPGPLSKHGIVFTGGTPGTFTVYLDNLRIRHADGSTTPLWSSGKDTRAGKFTPSDLFTDLKIRTINVSEVRP</sequence>
<evidence type="ECO:0000256" key="1">
    <source>
        <dbReference type="ARBA" id="ARBA00008779"/>
    </source>
</evidence>
<dbReference type="PANTHER" id="PTHR42693">
    <property type="entry name" value="ARYLSULFATASE FAMILY MEMBER"/>
    <property type="match status" value="1"/>
</dbReference>
<protein>
    <submittedName>
        <fullName evidence="4">Sulfatase</fullName>
    </submittedName>
</protein>
<dbReference type="Gene3D" id="3.40.720.10">
    <property type="entry name" value="Alkaline Phosphatase, subunit A"/>
    <property type="match status" value="1"/>
</dbReference>
<accession>D2R921</accession>
<gene>
    <name evidence="4" type="ordered locus">Psta_1167</name>
</gene>
<dbReference type="KEGG" id="psl:Psta_1167"/>
<dbReference type="GO" id="GO:0004065">
    <property type="term" value="F:arylsulfatase activity"/>
    <property type="evidence" value="ECO:0007669"/>
    <property type="project" value="TreeGrafter"/>
</dbReference>
<keyword evidence="2" id="KW-0378">Hydrolase</keyword>
<dbReference type="HOGENOM" id="CLU_406443_0_0_0"/>
<comment type="similarity">
    <text evidence="1">Belongs to the sulfatase family.</text>
</comment>
<dbReference type="Proteomes" id="UP000001887">
    <property type="component" value="Chromosome"/>
</dbReference>
<name>D2R921_PIRSD</name>
<dbReference type="EMBL" id="CP001848">
    <property type="protein sequence ID" value="ADB15848.1"/>
    <property type="molecule type" value="Genomic_DNA"/>
</dbReference>
<feature type="domain" description="Sulfatase N-terminal" evidence="3">
    <location>
        <begin position="53"/>
        <end position="389"/>
    </location>
</feature>
<dbReference type="AlphaFoldDB" id="D2R921"/>
<proteinExistence type="inferred from homology"/>
<dbReference type="InterPro" id="IPR050738">
    <property type="entry name" value="Sulfatase"/>
</dbReference>
<dbReference type="InterPro" id="IPR000917">
    <property type="entry name" value="Sulfatase_N"/>
</dbReference>
<keyword evidence="5" id="KW-1185">Reference proteome</keyword>
<dbReference type="InterPro" id="IPR017850">
    <property type="entry name" value="Alkaline_phosphatase_core_sf"/>
</dbReference>
<organism evidence="4 5">
    <name type="scientific">Pirellula staleyi (strain ATCC 27377 / DSM 6068 / ICPB 4128)</name>
    <name type="common">Pirella staleyi</name>
    <dbReference type="NCBI Taxonomy" id="530564"/>
    <lineage>
        <taxon>Bacteria</taxon>
        <taxon>Pseudomonadati</taxon>
        <taxon>Planctomycetota</taxon>
        <taxon>Planctomycetia</taxon>
        <taxon>Pirellulales</taxon>
        <taxon>Pirellulaceae</taxon>
        <taxon>Pirellula</taxon>
    </lineage>
</organism>
<dbReference type="Gene3D" id="3.30.1120.10">
    <property type="match status" value="1"/>
</dbReference>
<dbReference type="eggNOG" id="COG3119">
    <property type="taxonomic scope" value="Bacteria"/>
</dbReference>
<dbReference type="STRING" id="530564.Psta_1167"/>
<dbReference type="Pfam" id="PF00884">
    <property type="entry name" value="Sulfatase"/>
    <property type="match status" value="1"/>
</dbReference>
<evidence type="ECO:0000259" key="3">
    <source>
        <dbReference type="Pfam" id="PF00884"/>
    </source>
</evidence>
<evidence type="ECO:0000313" key="5">
    <source>
        <dbReference type="Proteomes" id="UP000001887"/>
    </source>
</evidence>
<evidence type="ECO:0000313" key="4">
    <source>
        <dbReference type="EMBL" id="ADB15848.1"/>
    </source>
</evidence>
<evidence type="ECO:0000256" key="2">
    <source>
        <dbReference type="ARBA" id="ARBA00022801"/>
    </source>
</evidence>
<reference evidence="4 5" key="1">
    <citation type="journal article" date="2009" name="Stand. Genomic Sci.">
        <title>Complete genome sequence of Pirellula staleyi type strain (ATCC 27377).</title>
        <authorList>
            <person name="Clum A."/>
            <person name="Tindall B.J."/>
            <person name="Sikorski J."/>
            <person name="Ivanova N."/>
            <person name="Mavrommatis K."/>
            <person name="Lucas S."/>
            <person name="Glavina del Rio T."/>
            <person name="Nolan M."/>
            <person name="Chen F."/>
            <person name="Tice H."/>
            <person name="Pitluck S."/>
            <person name="Cheng J.F."/>
            <person name="Chertkov O."/>
            <person name="Brettin T."/>
            <person name="Han C."/>
            <person name="Detter J.C."/>
            <person name="Kuske C."/>
            <person name="Bruce D."/>
            <person name="Goodwin L."/>
            <person name="Ovchinikova G."/>
            <person name="Pati A."/>
            <person name="Mikhailova N."/>
            <person name="Chen A."/>
            <person name="Palaniappan K."/>
            <person name="Land M."/>
            <person name="Hauser L."/>
            <person name="Chang Y.J."/>
            <person name="Jeffries C.D."/>
            <person name="Chain P."/>
            <person name="Rohde M."/>
            <person name="Goker M."/>
            <person name="Bristow J."/>
            <person name="Eisen J.A."/>
            <person name="Markowitz V."/>
            <person name="Hugenholtz P."/>
            <person name="Kyrpides N.C."/>
            <person name="Klenk H.P."/>
            <person name="Lapidus A."/>
        </authorList>
    </citation>
    <scope>NUCLEOTIDE SEQUENCE [LARGE SCALE GENOMIC DNA]</scope>
    <source>
        <strain evidence="5">ATCC 27377 / DSM 6068 / ICPB 4128</strain>
    </source>
</reference>
<dbReference type="SUPFAM" id="SSF53649">
    <property type="entry name" value="Alkaline phosphatase-like"/>
    <property type="match status" value="1"/>
</dbReference>
<dbReference type="PANTHER" id="PTHR42693:SF53">
    <property type="entry name" value="ENDO-4-O-SULFATASE"/>
    <property type="match status" value="1"/>
</dbReference>